<dbReference type="InterPro" id="IPR029026">
    <property type="entry name" value="tRNA_m1G_MTases_N"/>
</dbReference>
<feature type="domain" description="tRNA/rRNA methyltransferase SpoU type" evidence="7">
    <location>
        <begin position="3"/>
        <end position="142"/>
    </location>
</feature>
<dbReference type="PANTHER" id="PTHR42971">
    <property type="entry name" value="TRNA (CYTIDINE(34)-2'-O)-METHYLTRANSFERASE"/>
    <property type="match status" value="1"/>
</dbReference>
<feature type="binding site" evidence="6">
    <location>
        <position position="131"/>
    </location>
    <ligand>
        <name>S-adenosyl-L-methionine</name>
        <dbReference type="ChEBI" id="CHEBI:59789"/>
    </ligand>
</feature>
<comment type="subunit">
    <text evidence="6">Homodimer.</text>
</comment>
<keyword evidence="4 6" id="KW-0949">S-adenosyl-L-methionine</keyword>
<comment type="catalytic activity">
    <reaction evidence="6">
        <text>cytidine(34) in tRNA + S-adenosyl-L-methionine = 2'-O-methylcytidine(34) in tRNA + S-adenosyl-L-homocysteine + H(+)</text>
        <dbReference type="Rhea" id="RHEA:43084"/>
        <dbReference type="Rhea" id="RHEA-COMP:10331"/>
        <dbReference type="Rhea" id="RHEA-COMP:10332"/>
        <dbReference type="ChEBI" id="CHEBI:15378"/>
        <dbReference type="ChEBI" id="CHEBI:57856"/>
        <dbReference type="ChEBI" id="CHEBI:59789"/>
        <dbReference type="ChEBI" id="CHEBI:74495"/>
        <dbReference type="ChEBI" id="CHEBI:82748"/>
        <dbReference type="EC" id="2.1.1.207"/>
    </reaction>
</comment>
<evidence type="ECO:0000256" key="6">
    <source>
        <dbReference type="HAMAP-Rule" id="MF_01885"/>
    </source>
</evidence>
<comment type="catalytic activity">
    <reaction evidence="6">
        <text>5-carboxymethylaminomethyluridine(34) in tRNA(Leu) + S-adenosyl-L-methionine = 5-carboxymethylaminomethyl-2'-O-methyluridine(34) in tRNA(Leu) + S-adenosyl-L-homocysteine + H(+)</text>
        <dbReference type="Rhea" id="RHEA:43088"/>
        <dbReference type="Rhea" id="RHEA-COMP:10333"/>
        <dbReference type="Rhea" id="RHEA-COMP:10334"/>
        <dbReference type="ChEBI" id="CHEBI:15378"/>
        <dbReference type="ChEBI" id="CHEBI:57856"/>
        <dbReference type="ChEBI" id="CHEBI:59789"/>
        <dbReference type="ChEBI" id="CHEBI:74508"/>
        <dbReference type="ChEBI" id="CHEBI:74511"/>
        <dbReference type="EC" id="2.1.1.207"/>
    </reaction>
</comment>
<evidence type="ECO:0000256" key="4">
    <source>
        <dbReference type="ARBA" id="ARBA00022691"/>
    </source>
</evidence>
<dbReference type="Proteomes" id="UP001595887">
    <property type="component" value="Unassembled WGS sequence"/>
</dbReference>
<comment type="similarity">
    <text evidence="6">Belongs to the class IV-like SAM-binding methyltransferase superfamily. RNA methyltransferase TrmH family. TrmL subfamily.</text>
</comment>
<gene>
    <name evidence="6" type="primary">trmL</name>
    <name evidence="8" type="ORF">ACFOWX_00450</name>
</gene>
<dbReference type="Pfam" id="PF00588">
    <property type="entry name" value="SpoU_methylase"/>
    <property type="match status" value="1"/>
</dbReference>
<proteinExistence type="inferred from homology"/>
<keyword evidence="2 6" id="KW-0489">Methyltransferase</keyword>
<protein>
    <recommendedName>
        <fullName evidence="6">tRNA (cytidine(34)-2'-O)-methyltransferase</fullName>
        <ecNumber evidence="6">2.1.1.207</ecNumber>
    </recommendedName>
    <alternativeName>
        <fullName evidence="6">tRNA (cytidine/uridine-2'-O-)-methyltransferase TrmL</fullName>
    </alternativeName>
</protein>
<evidence type="ECO:0000256" key="5">
    <source>
        <dbReference type="ARBA" id="ARBA00022694"/>
    </source>
</evidence>
<evidence type="ECO:0000313" key="8">
    <source>
        <dbReference type="EMBL" id="MFC4290883.1"/>
    </source>
</evidence>
<reference evidence="9" key="1">
    <citation type="journal article" date="2019" name="Int. J. Syst. Evol. Microbiol.">
        <title>The Global Catalogue of Microorganisms (GCM) 10K type strain sequencing project: providing services to taxonomists for standard genome sequencing and annotation.</title>
        <authorList>
            <consortium name="The Broad Institute Genomics Platform"/>
            <consortium name="The Broad Institute Genome Sequencing Center for Infectious Disease"/>
            <person name="Wu L."/>
            <person name="Ma J."/>
        </authorList>
    </citation>
    <scope>NUCLEOTIDE SEQUENCE [LARGE SCALE GENOMIC DNA]</scope>
    <source>
        <strain evidence="9">CECT 8531</strain>
    </source>
</reference>
<keyword evidence="3 6" id="KW-0808">Transferase</keyword>
<evidence type="ECO:0000256" key="1">
    <source>
        <dbReference type="ARBA" id="ARBA00022490"/>
    </source>
</evidence>
<dbReference type="PIRSF" id="PIRSF029256">
    <property type="entry name" value="SpoU_TrmH_prd"/>
    <property type="match status" value="1"/>
</dbReference>
<dbReference type="EMBL" id="JBHSDH010000005">
    <property type="protein sequence ID" value="MFC4290883.1"/>
    <property type="molecule type" value="Genomic_DNA"/>
</dbReference>
<dbReference type="PANTHER" id="PTHR42971:SF1">
    <property type="entry name" value="TRNA (CYTIDINE(34)-2'-O)-METHYLTRANSFERASE"/>
    <property type="match status" value="1"/>
</dbReference>
<dbReference type="HAMAP" id="MF_01885">
    <property type="entry name" value="tRNA_methyltr_TrmL"/>
    <property type="match status" value="1"/>
</dbReference>
<evidence type="ECO:0000259" key="7">
    <source>
        <dbReference type="Pfam" id="PF00588"/>
    </source>
</evidence>
<dbReference type="EC" id="2.1.1.207" evidence="6"/>
<keyword evidence="5 6" id="KW-0819">tRNA processing</keyword>
<evidence type="ECO:0000256" key="3">
    <source>
        <dbReference type="ARBA" id="ARBA00022679"/>
    </source>
</evidence>
<sequence>MPLRIALYQPDIAGNVGTILRMAACFGVGCDIIHPCGFAFSQRSLKRAGMDYLDQANITEHDDWAAFEHSAEAHNRRIILLSSKASVPLPQANFMSDDIILMGSESKGAPPAVHDRADMRVHIPMQPGFRSLNVAVAAGIALSEGLRQTQQFPCPPIPLGRQSDEGI</sequence>
<dbReference type="CDD" id="cd18094">
    <property type="entry name" value="SpoU-like_TrmL"/>
    <property type="match status" value="1"/>
</dbReference>
<feature type="binding site" evidence="6">
    <location>
        <position position="103"/>
    </location>
    <ligand>
        <name>S-adenosyl-L-methionine</name>
        <dbReference type="ChEBI" id="CHEBI:59789"/>
    </ligand>
</feature>
<dbReference type="InterPro" id="IPR001537">
    <property type="entry name" value="SpoU_MeTrfase"/>
</dbReference>
<accession>A0ABV8RBU8</accession>
<comment type="caution">
    <text evidence="8">The sequence shown here is derived from an EMBL/GenBank/DDBJ whole genome shotgun (WGS) entry which is preliminary data.</text>
</comment>
<name>A0ABV8RBU8_9SPHN</name>
<keyword evidence="9" id="KW-1185">Reference proteome</keyword>
<dbReference type="SUPFAM" id="SSF75217">
    <property type="entry name" value="alpha/beta knot"/>
    <property type="match status" value="1"/>
</dbReference>
<dbReference type="RefSeq" id="WP_381420482.1">
    <property type="nucleotide sequence ID" value="NZ_JBHSDH010000005.1"/>
</dbReference>
<organism evidence="8 9">
    <name type="scientific">Sphingorhabdus arenilitoris</name>
    <dbReference type="NCBI Taxonomy" id="1490041"/>
    <lineage>
        <taxon>Bacteria</taxon>
        <taxon>Pseudomonadati</taxon>
        <taxon>Pseudomonadota</taxon>
        <taxon>Alphaproteobacteria</taxon>
        <taxon>Sphingomonadales</taxon>
        <taxon>Sphingomonadaceae</taxon>
        <taxon>Sphingorhabdus</taxon>
    </lineage>
</organism>
<feature type="binding site" evidence="6">
    <location>
        <position position="81"/>
    </location>
    <ligand>
        <name>S-adenosyl-L-methionine</name>
        <dbReference type="ChEBI" id="CHEBI:59789"/>
    </ligand>
</feature>
<comment type="subcellular location">
    <subcellularLocation>
        <location evidence="6">Cytoplasm</location>
    </subcellularLocation>
</comment>
<evidence type="ECO:0000256" key="2">
    <source>
        <dbReference type="ARBA" id="ARBA00022603"/>
    </source>
</evidence>
<evidence type="ECO:0000313" key="9">
    <source>
        <dbReference type="Proteomes" id="UP001595887"/>
    </source>
</evidence>
<dbReference type="InterPro" id="IPR016914">
    <property type="entry name" value="TrmL"/>
</dbReference>
<comment type="function">
    <text evidence="6">Methylates the ribose at the nucleotide 34 wobble position in the two leucyl isoacceptors tRNA(Leu)(CmAA) and tRNA(Leu)(cmnm5UmAA). Catalyzes the methyl transfer from S-adenosyl-L-methionine to the 2'-OH of the wobble nucleotide.</text>
</comment>
<dbReference type="InterPro" id="IPR029028">
    <property type="entry name" value="Alpha/beta_knot_MTases"/>
</dbReference>
<feature type="binding site" evidence="6">
    <location>
        <position position="123"/>
    </location>
    <ligand>
        <name>S-adenosyl-L-methionine</name>
        <dbReference type="ChEBI" id="CHEBI:59789"/>
    </ligand>
</feature>
<dbReference type="Gene3D" id="3.40.1280.10">
    <property type="match status" value="1"/>
</dbReference>
<keyword evidence="1 6" id="KW-0963">Cytoplasm</keyword>